<dbReference type="Gene3D" id="3.80.10.10">
    <property type="entry name" value="Ribonuclease Inhibitor"/>
    <property type="match status" value="1"/>
</dbReference>
<feature type="compositionally biased region" description="Acidic residues" evidence="1">
    <location>
        <begin position="693"/>
        <end position="708"/>
    </location>
</feature>
<keyword evidence="3" id="KW-1185">Reference proteome</keyword>
<dbReference type="InterPro" id="IPR001611">
    <property type="entry name" value="Leu-rich_rpt"/>
</dbReference>
<evidence type="ECO:0000313" key="3">
    <source>
        <dbReference type="Proteomes" id="UP001201980"/>
    </source>
</evidence>
<feature type="region of interest" description="Disordered" evidence="1">
    <location>
        <begin position="553"/>
        <end position="646"/>
    </location>
</feature>
<feature type="compositionally biased region" description="Low complexity" evidence="1">
    <location>
        <begin position="60"/>
        <end position="71"/>
    </location>
</feature>
<dbReference type="InterPro" id="IPR032675">
    <property type="entry name" value="LRR_dom_sf"/>
</dbReference>
<feature type="compositionally biased region" description="Polar residues" evidence="1">
    <location>
        <begin position="97"/>
        <end position="118"/>
    </location>
</feature>
<protein>
    <submittedName>
        <fullName evidence="2">Uncharacterized protein</fullName>
    </submittedName>
</protein>
<dbReference type="Proteomes" id="UP001201980">
    <property type="component" value="Unassembled WGS sequence"/>
</dbReference>
<comment type="caution">
    <text evidence="2">The sequence shown here is derived from an EMBL/GenBank/DDBJ whole genome shotgun (WGS) entry which is preliminary data.</text>
</comment>
<accession>A0AAD5WQW5</accession>
<feature type="region of interest" description="Disordered" evidence="1">
    <location>
        <begin position="693"/>
        <end position="714"/>
    </location>
</feature>
<reference evidence="2" key="1">
    <citation type="submission" date="2022-07" db="EMBL/GenBank/DDBJ databases">
        <title>Draft genome sequence of Zalerion maritima ATCC 34329, a (micro)plastics degrading marine fungus.</title>
        <authorList>
            <person name="Paco A."/>
            <person name="Goncalves M.F.M."/>
            <person name="Rocha-Santos T.A.P."/>
            <person name="Alves A."/>
        </authorList>
    </citation>
    <scope>NUCLEOTIDE SEQUENCE</scope>
    <source>
        <strain evidence="2">ATCC 34329</strain>
    </source>
</reference>
<organism evidence="2 3">
    <name type="scientific">Zalerion maritima</name>
    <dbReference type="NCBI Taxonomy" id="339359"/>
    <lineage>
        <taxon>Eukaryota</taxon>
        <taxon>Fungi</taxon>
        <taxon>Dikarya</taxon>
        <taxon>Ascomycota</taxon>
        <taxon>Pezizomycotina</taxon>
        <taxon>Sordariomycetes</taxon>
        <taxon>Lulworthiomycetidae</taxon>
        <taxon>Lulworthiales</taxon>
        <taxon>Lulworthiaceae</taxon>
        <taxon>Zalerion</taxon>
    </lineage>
</organism>
<sequence>MKLRTRPAATPNRAGSRHNPARAAKEKASPIIVGDSSSSSGDELSFEGAVESRVVARLNSSPTRRVTRSTTAKSPVSPKRGLAPLLRTPTKRRRTGFRSSQPHRGNATRTAPITSGTPTGVIPNWPTLPCEVLVSIFEFASQPINSQWLVDVACLCKAFKQPALIALYESPPICNAQQAHQLVELLSTESENNYRYKIKSLSLDVGSVIAPVYHGAHLDFVTMFRNVPSVSDIRIFHQKDLPPYRQLSENIRWAYNDSLLEGLGVNTRDPSQSLRLRSWDWNRRMLRKMSLSQVTELHQNRPFQSLRRVGFVNFQAPSLFSSRKLDKIEEETMDRESAEELAACIAALPSLEHLMFESSTCVNGLLLPLLPRMLKSLELTNCGEVRSDELCSFLQSHGRHLETLNLQHNQALSLSFLPILGTASPKLRELKVNLTYFRVYEELTGDSDPCYEDLLTVDEVPNWPSTLEVIEIENMRQWTTEAATMFLKSLADSSSKLPMLRRLSLKARLPKVSWRDRSLIRDLWVDKLEKIYLKPWVPPKDYRSLKDFQRLFAPPQDVEGQKQKQQDSSSKMASRRSTRLADSAPGSPSGRKRATRISYKDPDTDEDESTDSNSFISMKKQRRRLEDSSSDSSSDSTDDGLSDVSDIDATARDTPEHKAHSYFIQGLCNVVDITIDGQKPTEMQFFMDDFMDDTEGEESEWDGQDPEDGAGYAW</sequence>
<dbReference type="EMBL" id="JAKWBI020000264">
    <property type="protein sequence ID" value="KAJ2897629.1"/>
    <property type="molecule type" value="Genomic_DNA"/>
</dbReference>
<name>A0AAD5WQW5_9PEZI</name>
<dbReference type="AlphaFoldDB" id="A0AAD5WQW5"/>
<evidence type="ECO:0000256" key="1">
    <source>
        <dbReference type="SAM" id="MobiDB-lite"/>
    </source>
</evidence>
<dbReference type="PROSITE" id="PS51450">
    <property type="entry name" value="LRR"/>
    <property type="match status" value="1"/>
</dbReference>
<dbReference type="SUPFAM" id="SSF52047">
    <property type="entry name" value="RNI-like"/>
    <property type="match status" value="1"/>
</dbReference>
<evidence type="ECO:0000313" key="2">
    <source>
        <dbReference type="EMBL" id="KAJ2897629.1"/>
    </source>
</evidence>
<proteinExistence type="predicted"/>
<feature type="region of interest" description="Disordered" evidence="1">
    <location>
        <begin position="1"/>
        <end position="118"/>
    </location>
</feature>
<gene>
    <name evidence="2" type="ORF">MKZ38_004529</name>
</gene>